<evidence type="ECO:0000313" key="4">
    <source>
        <dbReference type="Proteomes" id="UP001189429"/>
    </source>
</evidence>
<feature type="region of interest" description="Disordered" evidence="1">
    <location>
        <begin position="127"/>
        <end position="146"/>
    </location>
</feature>
<evidence type="ECO:0000259" key="2">
    <source>
        <dbReference type="PROSITE" id="PS50206"/>
    </source>
</evidence>
<comment type="caution">
    <text evidence="3">The sequence shown here is derived from an EMBL/GenBank/DDBJ whole genome shotgun (WGS) entry which is preliminary data.</text>
</comment>
<dbReference type="SUPFAM" id="SSF52821">
    <property type="entry name" value="Rhodanese/Cell cycle control phosphatase"/>
    <property type="match status" value="1"/>
</dbReference>
<protein>
    <recommendedName>
        <fullName evidence="2">Rhodanese domain-containing protein</fullName>
    </recommendedName>
</protein>
<dbReference type="PROSITE" id="PS50206">
    <property type="entry name" value="RHODANESE_3"/>
    <property type="match status" value="1"/>
</dbReference>
<dbReference type="EMBL" id="CAUYUJ010012892">
    <property type="protein sequence ID" value="CAK0834822.1"/>
    <property type="molecule type" value="Genomic_DNA"/>
</dbReference>
<dbReference type="InterPro" id="IPR036873">
    <property type="entry name" value="Rhodanese-like_dom_sf"/>
</dbReference>
<dbReference type="Pfam" id="PF00581">
    <property type="entry name" value="Rhodanese"/>
    <property type="match status" value="1"/>
</dbReference>
<sequence>MGTWTAISFSPAQQEQFGVNESGEVQDQAKFDAAIAALKAPAAAAAAPAGLPKLAVAEAEALRALRDPIIIDARDQDEEHPTTTEEYQKKLLDAGVLPDDKGAAIITHCGNGGRGGRAAAVLRELGYPNAHNGGSPDNIRKARAAS</sequence>
<feature type="domain" description="Rhodanese" evidence="2">
    <location>
        <begin position="64"/>
        <end position="138"/>
    </location>
</feature>
<dbReference type="Gene3D" id="3.40.250.10">
    <property type="entry name" value="Rhodanese-like domain"/>
    <property type="match status" value="1"/>
</dbReference>
<accession>A0ABN9SS55</accession>
<keyword evidence="4" id="KW-1185">Reference proteome</keyword>
<organism evidence="3 4">
    <name type="scientific">Prorocentrum cordatum</name>
    <dbReference type="NCBI Taxonomy" id="2364126"/>
    <lineage>
        <taxon>Eukaryota</taxon>
        <taxon>Sar</taxon>
        <taxon>Alveolata</taxon>
        <taxon>Dinophyceae</taxon>
        <taxon>Prorocentrales</taxon>
        <taxon>Prorocentraceae</taxon>
        <taxon>Prorocentrum</taxon>
    </lineage>
</organism>
<gene>
    <name evidence="3" type="ORF">PCOR1329_LOCUS32118</name>
</gene>
<dbReference type="InterPro" id="IPR001763">
    <property type="entry name" value="Rhodanese-like_dom"/>
</dbReference>
<evidence type="ECO:0000313" key="3">
    <source>
        <dbReference type="EMBL" id="CAK0834822.1"/>
    </source>
</evidence>
<evidence type="ECO:0000256" key="1">
    <source>
        <dbReference type="SAM" id="MobiDB-lite"/>
    </source>
</evidence>
<proteinExistence type="predicted"/>
<reference evidence="3" key="1">
    <citation type="submission" date="2023-10" db="EMBL/GenBank/DDBJ databases">
        <authorList>
            <person name="Chen Y."/>
            <person name="Shah S."/>
            <person name="Dougan E. K."/>
            <person name="Thang M."/>
            <person name="Chan C."/>
        </authorList>
    </citation>
    <scope>NUCLEOTIDE SEQUENCE [LARGE SCALE GENOMIC DNA]</scope>
</reference>
<name>A0ABN9SS55_9DINO</name>
<dbReference type="Proteomes" id="UP001189429">
    <property type="component" value="Unassembled WGS sequence"/>
</dbReference>